<dbReference type="Pfam" id="PF00474">
    <property type="entry name" value="SSF"/>
    <property type="match status" value="1"/>
</dbReference>
<evidence type="ECO:0008006" key="15">
    <source>
        <dbReference type="Google" id="ProtNLM"/>
    </source>
</evidence>
<feature type="transmembrane region" description="Helical" evidence="12">
    <location>
        <begin position="61"/>
        <end position="80"/>
    </location>
</feature>
<evidence type="ECO:0000256" key="1">
    <source>
        <dbReference type="ARBA" id="ARBA00004651"/>
    </source>
</evidence>
<evidence type="ECO:0000313" key="14">
    <source>
        <dbReference type="Proteomes" id="UP000245119"/>
    </source>
</evidence>
<dbReference type="STRING" id="400727.A0A2T7NI83"/>
<keyword evidence="5 12" id="KW-0812">Transmembrane</keyword>
<organism evidence="13 14">
    <name type="scientific">Pomacea canaliculata</name>
    <name type="common">Golden apple snail</name>
    <dbReference type="NCBI Taxonomy" id="400727"/>
    <lineage>
        <taxon>Eukaryota</taxon>
        <taxon>Metazoa</taxon>
        <taxon>Spiralia</taxon>
        <taxon>Lophotrochozoa</taxon>
        <taxon>Mollusca</taxon>
        <taxon>Gastropoda</taxon>
        <taxon>Caenogastropoda</taxon>
        <taxon>Architaenioglossa</taxon>
        <taxon>Ampullarioidea</taxon>
        <taxon>Ampullariidae</taxon>
        <taxon>Pomacea</taxon>
    </lineage>
</organism>
<keyword evidence="7" id="KW-0915">Sodium</keyword>
<proteinExistence type="inferred from homology"/>
<evidence type="ECO:0000256" key="5">
    <source>
        <dbReference type="ARBA" id="ARBA00022692"/>
    </source>
</evidence>
<dbReference type="PANTHER" id="PTHR42985">
    <property type="entry name" value="SODIUM-COUPLED MONOCARBOXYLATE TRANSPORTER"/>
    <property type="match status" value="1"/>
</dbReference>
<dbReference type="InterPro" id="IPR001734">
    <property type="entry name" value="Na/solute_symporter"/>
</dbReference>
<dbReference type="GO" id="GO:0005886">
    <property type="term" value="C:plasma membrane"/>
    <property type="evidence" value="ECO:0007669"/>
    <property type="project" value="UniProtKB-SubCell"/>
</dbReference>
<feature type="transmembrane region" description="Helical" evidence="12">
    <location>
        <begin position="290"/>
        <end position="313"/>
    </location>
</feature>
<feature type="transmembrane region" description="Helical" evidence="12">
    <location>
        <begin position="198"/>
        <end position="216"/>
    </location>
</feature>
<evidence type="ECO:0000256" key="4">
    <source>
        <dbReference type="ARBA" id="ARBA00022475"/>
    </source>
</evidence>
<evidence type="ECO:0000256" key="6">
    <source>
        <dbReference type="ARBA" id="ARBA00022989"/>
    </source>
</evidence>
<keyword evidence="8" id="KW-0406">Ion transport</keyword>
<evidence type="ECO:0000256" key="3">
    <source>
        <dbReference type="ARBA" id="ARBA00022448"/>
    </source>
</evidence>
<dbReference type="OrthoDB" id="6132759at2759"/>
<evidence type="ECO:0000256" key="9">
    <source>
        <dbReference type="ARBA" id="ARBA00023136"/>
    </source>
</evidence>
<keyword evidence="6 12" id="KW-1133">Transmembrane helix</keyword>
<comment type="similarity">
    <text evidence="2 11">Belongs to the sodium:solute symporter (SSF) (TC 2.A.21) family.</text>
</comment>
<evidence type="ECO:0000256" key="8">
    <source>
        <dbReference type="ARBA" id="ARBA00023065"/>
    </source>
</evidence>
<keyword evidence="10" id="KW-0739">Sodium transport</keyword>
<dbReference type="AlphaFoldDB" id="A0A2T7NI83"/>
<comment type="caution">
    <text evidence="13">The sequence shown here is derived from an EMBL/GenBank/DDBJ whole genome shotgun (WGS) entry which is preliminary data.</text>
</comment>
<feature type="transmembrane region" description="Helical" evidence="12">
    <location>
        <begin position="136"/>
        <end position="161"/>
    </location>
</feature>
<dbReference type="InterPro" id="IPR038377">
    <property type="entry name" value="Na/Glc_symporter_sf"/>
</dbReference>
<evidence type="ECO:0000256" key="2">
    <source>
        <dbReference type="ARBA" id="ARBA00006434"/>
    </source>
</evidence>
<dbReference type="NCBIfam" id="TIGR00813">
    <property type="entry name" value="sss"/>
    <property type="match status" value="1"/>
</dbReference>
<feature type="transmembrane region" description="Helical" evidence="12">
    <location>
        <begin position="437"/>
        <end position="457"/>
    </location>
</feature>
<keyword evidence="4" id="KW-1003">Cell membrane</keyword>
<feature type="transmembrane region" description="Helical" evidence="12">
    <location>
        <begin position="167"/>
        <end position="186"/>
    </location>
</feature>
<dbReference type="InterPro" id="IPR051163">
    <property type="entry name" value="Sodium:Solute_Symporter_SSF"/>
</dbReference>
<comment type="subcellular location">
    <subcellularLocation>
        <location evidence="1">Cell membrane</location>
        <topology evidence="1">Multi-pass membrane protein</topology>
    </subcellularLocation>
</comment>
<evidence type="ECO:0000256" key="11">
    <source>
        <dbReference type="RuleBase" id="RU362091"/>
    </source>
</evidence>
<feature type="transmembrane region" description="Helical" evidence="12">
    <location>
        <begin position="395"/>
        <end position="417"/>
    </location>
</feature>
<dbReference type="Gene3D" id="1.20.1730.10">
    <property type="entry name" value="Sodium/glucose cotransporter"/>
    <property type="match status" value="1"/>
</dbReference>
<dbReference type="Proteomes" id="UP000245119">
    <property type="component" value="Linkage Group LG12"/>
</dbReference>
<reference evidence="13 14" key="1">
    <citation type="submission" date="2018-04" db="EMBL/GenBank/DDBJ databases">
        <title>The genome of golden apple snail Pomacea canaliculata provides insight into stress tolerance and invasive adaptation.</title>
        <authorList>
            <person name="Liu C."/>
            <person name="Liu B."/>
            <person name="Ren Y."/>
            <person name="Zhang Y."/>
            <person name="Wang H."/>
            <person name="Li S."/>
            <person name="Jiang F."/>
            <person name="Yin L."/>
            <person name="Zhang G."/>
            <person name="Qian W."/>
            <person name="Fan W."/>
        </authorList>
    </citation>
    <scope>NUCLEOTIDE SEQUENCE [LARGE SCALE GENOMIC DNA]</scope>
    <source>
        <strain evidence="13">SZHN2017</strain>
        <tissue evidence="13">Muscle</tissue>
    </source>
</reference>
<gene>
    <name evidence="13" type="ORF">C0Q70_19019</name>
</gene>
<feature type="transmembrane region" description="Helical" evidence="12">
    <location>
        <begin position="350"/>
        <end position="375"/>
    </location>
</feature>
<feature type="transmembrane region" description="Helical" evidence="12">
    <location>
        <begin position="13"/>
        <end position="34"/>
    </location>
</feature>
<sequence>MTNAATDFHWADYLVLAAVLAVSTGIGFYTACCLKGQRTTSEYLHGGTLDCWGIVGRQLQLFPVSMSVLASFLSAVSVLGTPLEVYLNGASFALFTLSFFISVPLTAHVFIPFFYQLKVATVYEYLELRFGRLIRLMGSSVFSLQMVFYMAIVLYAPALALSQVSNLSTHLSIVGLGIVCTVYTVMGGLRAVVYTDTFQVFIILSGVLMLIIKGISDVGGFEEMWRRASNGGRLDDVINSVFEPSLTIRHTFWSLTIGGAITTLSVYGINQTIVQRYLAVRKLSHAQRAAYLNLPANVFMTLLLCLLGLVAYACYVHCDPYLTGRIKAFDQLILVMVMDVLGSYPGLPGLFLACIFSASLSTVSSGVNALALVFLEDFVKPTYTAIRHTAMTDELSIVISKTLALTFGLVTVAMAYVTGTMDQTLVQITFMSFGMTGGPLLGLFLLAMFCPCANAWARLTQKGSQYRAGVDGHYTARLYNLN</sequence>
<evidence type="ECO:0000313" key="13">
    <source>
        <dbReference type="EMBL" id="PVD20858.1"/>
    </source>
</evidence>
<dbReference type="PANTHER" id="PTHR42985:SF40">
    <property type="entry name" value="LD47995P-RELATED"/>
    <property type="match status" value="1"/>
</dbReference>
<name>A0A2T7NI83_POMCA</name>
<evidence type="ECO:0000256" key="10">
    <source>
        <dbReference type="ARBA" id="ARBA00023201"/>
    </source>
</evidence>
<feature type="transmembrane region" description="Helical" evidence="12">
    <location>
        <begin position="92"/>
        <end position="115"/>
    </location>
</feature>
<feature type="transmembrane region" description="Helical" evidence="12">
    <location>
        <begin position="251"/>
        <end position="269"/>
    </location>
</feature>
<evidence type="ECO:0000256" key="12">
    <source>
        <dbReference type="SAM" id="Phobius"/>
    </source>
</evidence>
<protein>
    <recommendedName>
        <fullName evidence="15">Sodium-dependent multivitamin transporter</fullName>
    </recommendedName>
</protein>
<keyword evidence="9 12" id="KW-0472">Membrane</keyword>
<dbReference type="GO" id="GO:0015293">
    <property type="term" value="F:symporter activity"/>
    <property type="evidence" value="ECO:0007669"/>
    <property type="project" value="TreeGrafter"/>
</dbReference>
<accession>A0A2T7NI83</accession>
<dbReference type="PROSITE" id="PS50283">
    <property type="entry name" value="NA_SOLUT_SYMP_3"/>
    <property type="match status" value="1"/>
</dbReference>
<evidence type="ECO:0000256" key="7">
    <source>
        <dbReference type="ARBA" id="ARBA00023053"/>
    </source>
</evidence>
<keyword evidence="3" id="KW-0813">Transport</keyword>
<dbReference type="GO" id="GO:0006814">
    <property type="term" value="P:sodium ion transport"/>
    <property type="evidence" value="ECO:0007669"/>
    <property type="project" value="UniProtKB-KW"/>
</dbReference>
<dbReference type="EMBL" id="PZQS01000012">
    <property type="protein sequence ID" value="PVD20858.1"/>
    <property type="molecule type" value="Genomic_DNA"/>
</dbReference>
<keyword evidence="14" id="KW-1185">Reference proteome</keyword>